<accession>A0A3N0AT15</accession>
<dbReference type="PANTHER" id="PTHR43479">
    <property type="entry name" value="ACREF/ENVCD OPERON REPRESSOR-RELATED"/>
    <property type="match status" value="1"/>
</dbReference>
<reference evidence="5" key="1">
    <citation type="submission" date="2018-05" db="EMBL/GenBank/DDBJ databases">
        <title>Genome Sequencing of selected type strains of the family Eggerthellaceae.</title>
        <authorList>
            <person name="Danylec N."/>
            <person name="Stoll D.A."/>
            <person name="Doetsch A."/>
            <person name="Huch M."/>
        </authorList>
    </citation>
    <scope>NUCLEOTIDE SEQUENCE [LARGE SCALE GENOMIC DNA]</scope>
    <source>
        <strain evidence="5">DSM 16106</strain>
    </source>
</reference>
<feature type="DNA-binding region" description="H-T-H motif" evidence="2">
    <location>
        <begin position="30"/>
        <end position="49"/>
    </location>
</feature>
<evidence type="ECO:0000256" key="1">
    <source>
        <dbReference type="ARBA" id="ARBA00023125"/>
    </source>
</evidence>
<evidence type="ECO:0000256" key="2">
    <source>
        <dbReference type="PROSITE-ProRule" id="PRU00335"/>
    </source>
</evidence>
<dbReference type="PANTHER" id="PTHR43479:SF7">
    <property type="entry name" value="TETR-FAMILY TRANSCRIPTIONAL REGULATOR"/>
    <property type="match status" value="1"/>
</dbReference>
<dbReference type="InterPro" id="IPR050624">
    <property type="entry name" value="HTH-type_Tx_Regulator"/>
</dbReference>
<dbReference type="RefSeq" id="WP_123193148.1">
    <property type="nucleotide sequence ID" value="NZ_QICD01000047.1"/>
</dbReference>
<feature type="domain" description="HTH tetR-type" evidence="3">
    <location>
        <begin position="7"/>
        <end position="67"/>
    </location>
</feature>
<comment type="caution">
    <text evidence="4">The sequence shown here is derived from an EMBL/GenBank/DDBJ whole genome shotgun (WGS) entry which is preliminary data.</text>
</comment>
<dbReference type="Pfam" id="PF14278">
    <property type="entry name" value="TetR_C_8"/>
    <property type="match status" value="1"/>
</dbReference>
<dbReference type="OrthoDB" id="3193022at2"/>
<evidence type="ECO:0000259" key="3">
    <source>
        <dbReference type="PROSITE" id="PS50977"/>
    </source>
</evidence>
<dbReference type="GO" id="GO:0003677">
    <property type="term" value="F:DNA binding"/>
    <property type="evidence" value="ECO:0007669"/>
    <property type="project" value="UniProtKB-UniRule"/>
</dbReference>
<proteinExistence type="predicted"/>
<dbReference type="Proteomes" id="UP000278632">
    <property type="component" value="Unassembled WGS sequence"/>
</dbReference>
<dbReference type="AlphaFoldDB" id="A0A3N0AT15"/>
<keyword evidence="1 2" id="KW-0238">DNA-binding</keyword>
<evidence type="ECO:0000313" key="4">
    <source>
        <dbReference type="EMBL" id="RNL37804.1"/>
    </source>
</evidence>
<protein>
    <submittedName>
        <fullName evidence="4">TetR/AcrR family transcriptional regulator</fullName>
    </submittedName>
</protein>
<dbReference type="Pfam" id="PF00440">
    <property type="entry name" value="TetR_N"/>
    <property type="match status" value="1"/>
</dbReference>
<gene>
    <name evidence="4" type="ORF">DMP08_12210</name>
</gene>
<name>A0A3N0AT15_9ACTN</name>
<dbReference type="InterPro" id="IPR009057">
    <property type="entry name" value="Homeodomain-like_sf"/>
</dbReference>
<dbReference type="Gene3D" id="1.10.357.10">
    <property type="entry name" value="Tetracycline Repressor, domain 2"/>
    <property type="match status" value="1"/>
</dbReference>
<sequence>MENQRVRLSKALLKEALVRLLESKPIDKITIYELCAEAQINRTTFYKYYGSQQDVLRDIENELFSMLEKHLAESVEGDEQSFVSVLRYLDMEQRKFLALVNATPDQQFSERLFNIEPVRAYFASSAFGEGDDSEKEYLRLFLCQGGYAIVREWLNKTPHESPQEISNLLIKLSLLFVRKDWR</sequence>
<keyword evidence="5" id="KW-1185">Reference proteome</keyword>
<organism evidence="4 5">
    <name type="scientific">Paraeggerthella hongkongensis</name>
    <dbReference type="NCBI Taxonomy" id="230658"/>
    <lineage>
        <taxon>Bacteria</taxon>
        <taxon>Bacillati</taxon>
        <taxon>Actinomycetota</taxon>
        <taxon>Coriobacteriia</taxon>
        <taxon>Eggerthellales</taxon>
        <taxon>Eggerthellaceae</taxon>
        <taxon>Paraeggerthella</taxon>
    </lineage>
</organism>
<dbReference type="SUPFAM" id="SSF46689">
    <property type="entry name" value="Homeodomain-like"/>
    <property type="match status" value="1"/>
</dbReference>
<dbReference type="InterPro" id="IPR001647">
    <property type="entry name" value="HTH_TetR"/>
</dbReference>
<dbReference type="PROSITE" id="PS50977">
    <property type="entry name" value="HTH_TETR_2"/>
    <property type="match status" value="1"/>
</dbReference>
<dbReference type="InterPro" id="IPR039532">
    <property type="entry name" value="TetR_C_Firmicutes"/>
</dbReference>
<dbReference type="EMBL" id="QICD01000047">
    <property type="protein sequence ID" value="RNL37804.1"/>
    <property type="molecule type" value="Genomic_DNA"/>
</dbReference>
<evidence type="ECO:0000313" key="5">
    <source>
        <dbReference type="Proteomes" id="UP000278632"/>
    </source>
</evidence>